<dbReference type="OMA" id="VEHAMHS"/>
<evidence type="ECO:0000313" key="1">
    <source>
        <dbReference type="EMBL" id="SJL07962.1"/>
    </source>
</evidence>
<dbReference type="Proteomes" id="UP000219338">
    <property type="component" value="Unassembled WGS sequence"/>
</dbReference>
<evidence type="ECO:0000313" key="2">
    <source>
        <dbReference type="Proteomes" id="UP000219338"/>
    </source>
</evidence>
<organism evidence="1 2">
    <name type="scientific">Armillaria ostoyae</name>
    <name type="common">Armillaria root rot fungus</name>
    <dbReference type="NCBI Taxonomy" id="47428"/>
    <lineage>
        <taxon>Eukaryota</taxon>
        <taxon>Fungi</taxon>
        <taxon>Dikarya</taxon>
        <taxon>Basidiomycota</taxon>
        <taxon>Agaricomycotina</taxon>
        <taxon>Agaricomycetes</taxon>
        <taxon>Agaricomycetidae</taxon>
        <taxon>Agaricales</taxon>
        <taxon>Marasmiineae</taxon>
        <taxon>Physalacriaceae</taxon>
        <taxon>Armillaria</taxon>
    </lineage>
</organism>
<reference evidence="2" key="1">
    <citation type="journal article" date="2017" name="Nat. Ecol. Evol.">
        <title>Genome expansion and lineage-specific genetic innovations in the forest pathogenic fungi Armillaria.</title>
        <authorList>
            <person name="Sipos G."/>
            <person name="Prasanna A.N."/>
            <person name="Walter M.C."/>
            <person name="O'Connor E."/>
            <person name="Balint B."/>
            <person name="Krizsan K."/>
            <person name="Kiss B."/>
            <person name="Hess J."/>
            <person name="Varga T."/>
            <person name="Slot J."/>
            <person name="Riley R."/>
            <person name="Boka B."/>
            <person name="Rigling D."/>
            <person name="Barry K."/>
            <person name="Lee J."/>
            <person name="Mihaltcheva S."/>
            <person name="LaButti K."/>
            <person name="Lipzen A."/>
            <person name="Waldron R."/>
            <person name="Moloney N.M."/>
            <person name="Sperisen C."/>
            <person name="Kredics L."/>
            <person name="Vagvoelgyi C."/>
            <person name="Patrignani A."/>
            <person name="Fitzpatrick D."/>
            <person name="Nagy I."/>
            <person name="Doyle S."/>
            <person name="Anderson J.B."/>
            <person name="Grigoriev I.V."/>
            <person name="Gueldener U."/>
            <person name="Muensterkoetter M."/>
            <person name="Nagy L.G."/>
        </authorList>
    </citation>
    <scope>NUCLEOTIDE SEQUENCE [LARGE SCALE GENOMIC DNA]</scope>
    <source>
        <strain evidence="2">C18/9</strain>
    </source>
</reference>
<name>A0A284RGU6_ARMOS</name>
<dbReference type="EMBL" id="FUEG01000008">
    <property type="protein sequence ID" value="SJL07962.1"/>
    <property type="molecule type" value="Genomic_DNA"/>
</dbReference>
<keyword evidence="2" id="KW-1185">Reference proteome</keyword>
<dbReference type="AlphaFoldDB" id="A0A284RGU6"/>
<sequence>MASNPDFLVEALKNVKLTPGQWSAISDACDQCLKTVGASASSQSTTVIISAPVNVEHAMHSRFGSTVAVPSMSHFSSTHPIISDPVMYNNLKRKLQEIQESASKESTAFPHLNRALNAYTNSRRDFVSSARKAIAENPHQPQNSVINHNY</sequence>
<protein>
    <submittedName>
        <fullName evidence="1">Uncharacterized protein</fullName>
    </submittedName>
</protein>
<proteinExistence type="predicted"/>
<gene>
    <name evidence="1" type="ORF">ARMOST_11320</name>
</gene>
<dbReference type="OrthoDB" id="2853179at2759"/>
<accession>A0A284RGU6</accession>